<keyword evidence="4" id="KW-1005">Bacterial flagellum biogenesis</keyword>
<evidence type="ECO:0000256" key="2">
    <source>
        <dbReference type="ARBA" id="ARBA00008787"/>
    </source>
</evidence>
<evidence type="ECO:0000313" key="7">
    <source>
        <dbReference type="EMBL" id="VAX18220.1"/>
    </source>
</evidence>
<dbReference type="NCBIfam" id="TIGR00208">
    <property type="entry name" value="fliS"/>
    <property type="match status" value="1"/>
</dbReference>
<reference evidence="7" key="1">
    <citation type="submission" date="2018-06" db="EMBL/GenBank/DDBJ databases">
        <authorList>
            <person name="Zhirakovskaya E."/>
        </authorList>
    </citation>
    <scope>NUCLEOTIDE SEQUENCE</scope>
</reference>
<sequence>MYGNGRPNAYQATQVSTVSKSKLILLMYDGAIRFIGKAKETIDKNDIAGRGIFISKAQKIIDELNGALDPQKGGAVAENLSKVYLEVSRNLTEANISGDKKHLDAADTMLNSLREAWDEIINRPNQPKDNPNSSERGPGVALSC</sequence>
<dbReference type="EMBL" id="UOGA01000119">
    <property type="protein sequence ID" value="VAX18220.1"/>
    <property type="molecule type" value="Genomic_DNA"/>
</dbReference>
<evidence type="ECO:0000256" key="6">
    <source>
        <dbReference type="SAM" id="MobiDB-lite"/>
    </source>
</evidence>
<organism evidence="7">
    <name type="scientific">hydrothermal vent metagenome</name>
    <dbReference type="NCBI Taxonomy" id="652676"/>
    <lineage>
        <taxon>unclassified sequences</taxon>
        <taxon>metagenomes</taxon>
        <taxon>ecological metagenomes</taxon>
    </lineage>
</organism>
<dbReference type="AlphaFoldDB" id="A0A3B1C5S7"/>
<dbReference type="PIRSF" id="PIRSF039090">
    <property type="entry name" value="Flis"/>
    <property type="match status" value="1"/>
</dbReference>
<comment type="subcellular location">
    <subcellularLocation>
        <location evidence="1">Cytoplasm</location>
        <location evidence="1">Cytosol</location>
    </subcellularLocation>
</comment>
<keyword evidence="3" id="KW-0963">Cytoplasm</keyword>
<evidence type="ECO:0000256" key="1">
    <source>
        <dbReference type="ARBA" id="ARBA00004514"/>
    </source>
</evidence>
<dbReference type="Pfam" id="PF02561">
    <property type="entry name" value="FliS"/>
    <property type="match status" value="1"/>
</dbReference>
<dbReference type="PANTHER" id="PTHR34773:SF1">
    <property type="entry name" value="FLAGELLAR SECRETION CHAPERONE FLIS"/>
    <property type="match status" value="1"/>
</dbReference>
<comment type="similarity">
    <text evidence="2">Belongs to the FliS family.</text>
</comment>
<feature type="region of interest" description="Disordered" evidence="6">
    <location>
        <begin position="121"/>
        <end position="144"/>
    </location>
</feature>
<dbReference type="PANTHER" id="PTHR34773">
    <property type="entry name" value="FLAGELLAR SECRETION CHAPERONE FLIS"/>
    <property type="match status" value="1"/>
</dbReference>
<evidence type="ECO:0000256" key="5">
    <source>
        <dbReference type="ARBA" id="ARBA00023186"/>
    </source>
</evidence>
<dbReference type="InterPro" id="IPR003713">
    <property type="entry name" value="FliS"/>
</dbReference>
<dbReference type="CDD" id="cd16098">
    <property type="entry name" value="FliS"/>
    <property type="match status" value="1"/>
</dbReference>
<accession>A0A3B1C5S7</accession>
<gene>
    <name evidence="7" type="ORF">MNBD_NITROSPINAE04-549</name>
</gene>
<protein>
    <recommendedName>
        <fullName evidence="8">Flagellar biosynthesis protein FliS</fullName>
    </recommendedName>
</protein>
<dbReference type="SUPFAM" id="SSF101116">
    <property type="entry name" value="Flagellar export chaperone FliS"/>
    <property type="match status" value="1"/>
</dbReference>
<dbReference type="GO" id="GO:0044780">
    <property type="term" value="P:bacterial-type flagellum assembly"/>
    <property type="evidence" value="ECO:0007669"/>
    <property type="project" value="InterPro"/>
</dbReference>
<proteinExistence type="inferred from homology"/>
<evidence type="ECO:0000256" key="3">
    <source>
        <dbReference type="ARBA" id="ARBA00022490"/>
    </source>
</evidence>
<feature type="compositionally biased region" description="Polar residues" evidence="6">
    <location>
        <begin position="123"/>
        <end position="135"/>
    </location>
</feature>
<dbReference type="GO" id="GO:0071973">
    <property type="term" value="P:bacterial-type flagellum-dependent cell motility"/>
    <property type="evidence" value="ECO:0007669"/>
    <property type="project" value="TreeGrafter"/>
</dbReference>
<dbReference type="InterPro" id="IPR036584">
    <property type="entry name" value="FliS_sf"/>
</dbReference>
<evidence type="ECO:0000256" key="4">
    <source>
        <dbReference type="ARBA" id="ARBA00022795"/>
    </source>
</evidence>
<keyword evidence="5" id="KW-0143">Chaperone</keyword>
<name>A0A3B1C5S7_9ZZZZ</name>
<dbReference type="GO" id="GO:0005829">
    <property type="term" value="C:cytosol"/>
    <property type="evidence" value="ECO:0007669"/>
    <property type="project" value="UniProtKB-SubCell"/>
</dbReference>
<evidence type="ECO:0008006" key="8">
    <source>
        <dbReference type="Google" id="ProtNLM"/>
    </source>
</evidence>
<dbReference type="Gene3D" id="1.20.120.340">
    <property type="entry name" value="Flagellar protein FliS"/>
    <property type="match status" value="1"/>
</dbReference>